<keyword evidence="3" id="KW-1185">Reference proteome</keyword>
<dbReference type="InterPro" id="IPR016181">
    <property type="entry name" value="Acyl_CoA_acyltransferase"/>
</dbReference>
<proteinExistence type="predicted"/>
<dbReference type="Gene3D" id="3.40.630.30">
    <property type="match status" value="1"/>
</dbReference>
<feature type="domain" description="N-acetyltransferase" evidence="1">
    <location>
        <begin position="9"/>
        <end position="96"/>
    </location>
</feature>
<dbReference type="EMBL" id="JAEPBG010000013">
    <property type="protein sequence ID" value="MBK4737609.1"/>
    <property type="molecule type" value="Genomic_DNA"/>
</dbReference>
<dbReference type="PROSITE" id="PS51729">
    <property type="entry name" value="GNAT_YJDJ"/>
    <property type="match status" value="1"/>
</dbReference>
<dbReference type="InterPro" id="IPR045057">
    <property type="entry name" value="Gcn5-rel_NAT"/>
</dbReference>
<dbReference type="SUPFAM" id="SSF55729">
    <property type="entry name" value="Acyl-CoA N-acyltransferases (Nat)"/>
    <property type="match status" value="1"/>
</dbReference>
<accession>A0A934T252</accession>
<protein>
    <submittedName>
        <fullName evidence="2">N-acetyltransferase</fullName>
    </submittedName>
</protein>
<dbReference type="InterPro" id="IPR031165">
    <property type="entry name" value="GNAT_YJDJ"/>
</dbReference>
<sequence length="98" mass="10906">MPNRSTKVTNNPAQHRYELSGDGTLLGIARYQPQGENILVFTHTEIDSNQEGQGYGSQLARGALDDARRTGKRVVARCEFIAAYIDSHPEYRELLAEA</sequence>
<evidence type="ECO:0000259" key="1">
    <source>
        <dbReference type="PROSITE" id="PS51729"/>
    </source>
</evidence>
<dbReference type="RefSeq" id="WP_200596054.1">
    <property type="nucleotide sequence ID" value="NZ_JAEPBG010000013.1"/>
</dbReference>
<dbReference type="PANTHER" id="PTHR31435">
    <property type="entry name" value="PROTEIN NATD1"/>
    <property type="match status" value="1"/>
</dbReference>
<dbReference type="AlphaFoldDB" id="A0A934T252"/>
<dbReference type="PANTHER" id="PTHR31435:SF10">
    <property type="entry name" value="BSR4717 PROTEIN"/>
    <property type="match status" value="1"/>
</dbReference>
<dbReference type="Pfam" id="PF14542">
    <property type="entry name" value="Acetyltransf_CG"/>
    <property type="match status" value="1"/>
</dbReference>
<evidence type="ECO:0000313" key="2">
    <source>
        <dbReference type="EMBL" id="MBK4737609.1"/>
    </source>
</evidence>
<comment type="caution">
    <text evidence="2">The sequence shown here is derived from an EMBL/GenBank/DDBJ whole genome shotgun (WGS) entry which is preliminary data.</text>
</comment>
<dbReference type="Proteomes" id="UP000622890">
    <property type="component" value="Unassembled WGS sequence"/>
</dbReference>
<organism evidence="2 3">
    <name type="scientific">Noviherbaspirillum pedocola</name>
    <dbReference type="NCBI Taxonomy" id="2801341"/>
    <lineage>
        <taxon>Bacteria</taxon>
        <taxon>Pseudomonadati</taxon>
        <taxon>Pseudomonadota</taxon>
        <taxon>Betaproteobacteria</taxon>
        <taxon>Burkholderiales</taxon>
        <taxon>Oxalobacteraceae</taxon>
        <taxon>Noviherbaspirillum</taxon>
    </lineage>
</organism>
<gene>
    <name evidence="2" type="ORF">JJB74_23565</name>
</gene>
<name>A0A934T252_9BURK</name>
<reference evidence="2" key="1">
    <citation type="submission" date="2021-01" db="EMBL/GenBank/DDBJ databases">
        <title>Genome sequence of strain Noviherbaspirillum sp. DKR-6.</title>
        <authorList>
            <person name="Chaudhary D.K."/>
        </authorList>
    </citation>
    <scope>NUCLEOTIDE SEQUENCE</scope>
    <source>
        <strain evidence="2">DKR-6</strain>
    </source>
</reference>
<evidence type="ECO:0000313" key="3">
    <source>
        <dbReference type="Proteomes" id="UP000622890"/>
    </source>
</evidence>